<gene>
    <name evidence="10" type="ORF">RJ641_005419</name>
</gene>
<dbReference type="Pfam" id="PF03094">
    <property type="entry name" value="Mlo"/>
    <property type="match status" value="1"/>
</dbReference>
<keyword evidence="7" id="KW-0568">Pathogenesis-related protein</keyword>
<protein>
    <submittedName>
        <fullName evidence="10">Mlo-related protein</fullName>
    </submittedName>
</protein>
<evidence type="ECO:0000256" key="6">
    <source>
        <dbReference type="ARBA" id="ARBA00023136"/>
    </source>
</evidence>
<evidence type="ECO:0000313" key="10">
    <source>
        <dbReference type="EMBL" id="KAK6929214.1"/>
    </source>
</evidence>
<comment type="subcellular location">
    <subcellularLocation>
        <location evidence="1">Membrane</location>
        <topology evidence="1">Multi-pass membrane protein</topology>
    </subcellularLocation>
</comment>
<evidence type="ECO:0000313" key="11">
    <source>
        <dbReference type="Proteomes" id="UP001370490"/>
    </source>
</evidence>
<dbReference type="GO" id="GO:0006952">
    <property type="term" value="P:defense response"/>
    <property type="evidence" value="ECO:0007669"/>
    <property type="project" value="UniProtKB-KW"/>
</dbReference>
<keyword evidence="4" id="KW-0611">Plant defense</keyword>
<dbReference type="PANTHER" id="PTHR31942:SF34">
    <property type="entry name" value="MLO-LIKE PROTEIN"/>
    <property type="match status" value="1"/>
</dbReference>
<keyword evidence="3 9" id="KW-0812">Transmembrane</keyword>
<reference evidence="10 11" key="1">
    <citation type="submission" date="2023-12" db="EMBL/GenBank/DDBJ databases">
        <title>A high-quality genome assembly for Dillenia turbinata (Dilleniales).</title>
        <authorList>
            <person name="Chanderbali A."/>
        </authorList>
    </citation>
    <scope>NUCLEOTIDE SEQUENCE [LARGE SCALE GENOMIC DNA]</scope>
    <source>
        <strain evidence="10">LSX21</strain>
        <tissue evidence="10">Leaf</tissue>
    </source>
</reference>
<keyword evidence="5 9" id="KW-1133">Transmembrane helix</keyword>
<evidence type="ECO:0000256" key="9">
    <source>
        <dbReference type="SAM" id="Phobius"/>
    </source>
</evidence>
<feature type="compositionally biased region" description="Basic and acidic residues" evidence="8">
    <location>
        <begin position="97"/>
        <end position="108"/>
    </location>
</feature>
<comment type="caution">
    <text evidence="10">The sequence shown here is derived from an EMBL/GenBank/DDBJ whole genome shotgun (WGS) entry which is preliminary data.</text>
</comment>
<dbReference type="AlphaFoldDB" id="A0AAN8V9A5"/>
<evidence type="ECO:0000256" key="2">
    <source>
        <dbReference type="ARBA" id="ARBA00006574"/>
    </source>
</evidence>
<evidence type="ECO:0000256" key="1">
    <source>
        <dbReference type="ARBA" id="ARBA00004141"/>
    </source>
</evidence>
<organism evidence="10 11">
    <name type="scientific">Dillenia turbinata</name>
    <dbReference type="NCBI Taxonomy" id="194707"/>
    <lineage>
        <taxon>Eukaryota</taxon>
        <taxon>Viridiplantae</taxon>
        <taxon>Streptophyta</taxon>
        <taxon>Embryophyta</taxon>
        <taxon>Tracheophyta</taxon>
        <taxon>Spermatophyta</taxon>
        <taxon>Magnoliopsida</taxon>
        <taxon>eudicotyledons</taxon>
        <taxon>Gunneridae</taxon>
        <taxon>Pentapetalae</taxon>
        <taxon>Dilleniales</taxon>
        <taxon>Dilleniaceae</taxon>
        <taxon>Dillenia</taxon>
    </lineage>
</organism>
<evidence type="ECO:0000256" key="5">
    <source>
        <dbReference type="ARBA" id="ARBA00022989"/>
    </source>
</evidence>
<evidence type="ECO:0000256" key="4">
    <source>
        <dbReference type="ARBA" id="ARBA00022821"/>
    </source>
</evidence>
<evidence type="ECO:0000256" key="3">
    <source>
        <dbReference type="ARBA" id="ARBA00022692"/>
    </source>
</evidence>
<sequence>MAGGYGPSLEKTPTWAVAIVCLVLLAVSILLEKIIHFVGHWLKKKRKNALYEALEKIKSELMLMGFISLLLTILQDPISEICVSESVGASWHPCNDSGKESDSSDSDKGRRRLLWFLNPRRSLAADQYTDTCTKQA</sequence>
<dbReference type="InterPro" id="IPR004326">
    <property type="entry name" value="Mlo"/>
</dbReference>
<proteinExistence type="inferred from homology"/>
<evidence type="ECO:0000256" key="7">
    <source>
        <dbReference type="ARBA" id="ARBA00023265"/>
    </source>
</evidence>
<dbReference type="GO" id="GO:0016020">
    <property type="term" value="C:membrane"/>
    <property type="evidence" value="ECO:0007669"/>
    <property type="project" value="UniProtKB-SubCell"/>
</dbReference>
<keyword evidence="6 9" id="KW-0472">Membrane</keyword>
<comment type="similarity">
    <text evidence="2">Belongs to the MLO family.</text>
</comment>
<name>A0AAN8V9A5_9MAGN</name>
<dbReference type="EMBL" id="JBAMMX010000013">
    <property type="protein sequence ID" value="KAK6929214.1"/>
    <property type="molecule type" value="Genomic_DNA"/>
</dbReference>
<keyword evidence="11" id="KW-1185">Reference proteome</keyword>
<feature type="region of interest" description="Disordered" evidence="8">
    <location>
        <begin position="88"/>
        <end position="108"/>
    </location>
</feature>
<feature type="transmembrane region" description="Helical" evidence="9">
    <location>
        <begin position="15"/>
        <end position="36"/>
    </location>
</feature>
<accession>A0AAN8V9A5</accession>
<evidence type="ECO:0000256" key="8">
    <source>
        <dbReference type="SAM" id="MobiDB-lite"/>
    </source>
</evidence>
<dbReference type="PANTHER" id="PTHR31942">
    <property type="entry name" value="MLO-LIKE PROTEIN 1"/>
    <property type="match status" value="1"/>
</dbReference>
<dbReference type="Proteomes" id="UP001370490">
    <property type="component" value="Unassembled WGS sequence"/>
</dbReference>